<dbReference type="STRING" id="3818.A0A445BEK1"/>
<dbReference type="AlphaFoldDB" id="A0A445BEK1"/>
<dbReference type="Proteomes" id="UP000289738">
    <property type="component" value="Chromosome A09"/>
</dbReference>
<keyword evidence="3" id="KW-1185">Reference proteome</keyword>
<dbReference type="Pfam" id="PF12146">
    <property type="entry name" value="Hydrolase_4"/>
    <property type="match status" value="1"/>
</dbReference>
<dbReference type="SUPFAM" id="SSF53474">
    <property type="entry name" value="alpha/beta-Hydrolases"/>
    <property type="match status" value="1"/>
</dbReference>
<dbReference type="Gene3D" id="3.40.50.1820">
    <property type="entry name" value="alpha/beta hydrolase"/>
    <property type="match status" value="1"/>
</dbReference>
<dbReference type="InterPro" id="IPR051044">
    <property type="entry name" value="MAG_DAG_Lipase"/>
</dbReference>
<dbReference type="InterPro" id="IPR022742">
    <property type="entry name" value="Hydrolase_4"/>
</dbReference>
<evidence type="ECO:0000259" key="1">
    <source>
        <dbReference type="Pfam" id="PF12146"/>
    </source>
</evidence>
<dbReference type="OrthoDB" id="2498029at2759"/>
<dbReference type="InterPro" id="IPR029058">
    <property type="entry name" value="AB_hydrolase_fold"/>
</dbReference>
<organism evidence="2 3">
    <name type="scientific">Arachis hypogaea</name>
    <name type="common">Peanut</name>
    <dbReference type="NCBI Taxonomy" id="3818"/>
    <lineage>
        <taxon>Eukaryota</taxon>
        <taxon>Viridiplantae</taxon>
        <taxon>Streptophyta</taxon>
        <taxon>Embryophyta</taxon>
        <taxon>Tracheophyta</taxon>
        <taxon>Spermatophyta</taxon>
        <taxon>Magnoliopsida</taxon>
        <taxon>eudicotyledons</taxon>
        <taxon>Gunneridae</taxon>
        <taxon>Pentapetalae</taxon>
        <taxon>rosids</taxon>
        <taxon>fabids</taxon>
        <taxon>Fabales</taxon>
        <taxon>Fabaceae</taxon>
        <taxon>Papilionoideae</taxon>
        <taxon>50 kb inversion clade</taxon>
        <taxon>dalbergioids sensu lato</taxon>
        <taxon>Dalbergieae</taxon>
        <taxon>Pterocarpus clade</taxon>
        <taxon>Arachis</taxon>
    </lineage>
</organism>
<comment type="caution">
    <text evidence="2">The sequence shown here is derived from an EMBL/GenBank/DDBJ whole genome shotgun (WGS) entry which is preliminary data.</text>
</comment>
<evidence type="ECO:0000313" key="3">
    <source>
        <dbReference type="Proteomes" id="UP000289738"/>
    </source>
</evidence>
<dbReference type="InterPro" id="IPR000073">
    <property type="entry name" value="AB_hydrolase_1"/>
</dbReference>
<accession>A0A445BEK1</accession>
<gene>
    <name evidence="2" type="ORF">Ahy_A09g042043</name>
</gene>
<sequence>MEKVCECNYKIAPTISGDINSQLLTSHRGQLSSAMELPSLKLQSQRLFLSPLRSQSQRKKVVVVTAKRRSNIEGVSDELNAIASQNLDLAPSRRMVRAAFLPVHQHLDHYLFKAAPPGIRTQEWYETNSRGFEIFCKSWMPQPALPIKAVLCFCHGYGSTCTFFFEGLAKRIAASGYAVYAMDYPGFGLSEGLHGYIPKFDDLVDDVIEQYAKIKAKPEVRQLPGFLLGQSMGGAIALKVHLKEPNNWDGVILVAPMCKIAEEMLPSKAVLKALDLLSYVMPKAKLFPYKDLSALTFREPGKRKVANYNVLSYDDPTRLKTGMELLSATQDIESQLHKVSAPLLILHGSEDKVTDPLVSQFLYEKASSKDKIMKIYEGGYHGILEGEPDDRIFAVHNDIISWLDSRC</sequence>
<dbReference type="FunFam" id="3.40.50.1820:FF:000054">
    <property type="entry name" value="Alpha/beta-Hydrolases superfamily protein"/>
    <property type="match status" value="1"/>
</dbReference>
<dbReference type="EMBL" id="SDMP01000009">
    <property type="protein sequence ID" value="RYR37113.1"/>
    <property type="molecule type" value="Genomic_DNA"/>
</dbReference>
<proteinExistence type="predicted"/>
<reference evidence="2 3" key="1">
    <citation type="submission" date="2019-01" db="EMBL/GenBank/DDBJ databases">
        <title>Sequencing of cultivated peanut Arachis hypogaea provides insights into genome evolution and oil improvement.</title>
        <authorList>
            <person name="Chen X."/>
        </authorList>
    </citation>
    <scope>NUCLEOTIDE SEQUENCE [LARGE SCALE GENOMIC DNA]</scope>
    <source>
        <strain evidence="3">cv. Fuhuasheng</strain>
        <tissue evidence="2">Leaves</tissue>
    </source>
</reference>
<feature type="domain" description="Serine aminopeptidase S33" evidence="1">
    <location>
        <begin position="147"/>
        <end position="388"/>
    </location>
</feature>
<name>A0A445BEK1_ARAHY</name>
<dbReference type="PANTHER" id="PTHR11614">
    <property type="entry name" value="PHOSPHOLIPASE-RELATED"/>
    <property type="match status" value="1"/>
</dbReference>
<dbReference type="PRINTS" id="PR00111">
    <property type="entry name" value="ABHYDROLASE"/>
</dbReference>
<evidence type="ECO:0000313" key="2">
    <source>
        <dbReference type="EMBL" id="RYR37113.1"/>
    </source>
</evidence>
<protein>
    <recommendedName>
        <fullName evidence="1">Serine aminopeptidase S33 domain-containing protein</fullName>
    </recommendedName>
</protein>